<accession>A0A6C1TZA2</accession>
<dbReference type="GeneID" id="74902110"/>
<dbReference type="RefSeq" id="WP_144318018.1">
    <property type="nucleotide sequence ID" value="NZ_CP038157.1"/>
</dbReference>
<dbReference type="EMBL" id="JACEOR010000574">
    <property type="protein sequence ID" value="MBA4506142.1"/>
    <property type="molecule type" value="Genomic_DNA"/>
</dbReference>
<dbReference type="Proteomes" id="UP000336646">
    <property type="component" value="Unassembled WGS sequence"/>
</dbReference>
<dbReference type="EMBL" id="RXIR01000006">
    <property type="protein sequence ID" value="TVS29290.1"/>
    <property type="molecule type" value="Genomic_DNA"/>
</dbReference>
<dbReference type="OrthoDB" id="4412688at2"/>
<dbReference type="AlphaFoldDB" id="A0A6C1TZA2"/>
<proteinExistence type="predicted"/>
<dbReference type="InterPro" id="IPR021114">
    <property type="entry name" value="Porin_PorB/PorC"/>
</dbReference>
<evidence type="ECO:0008006" key="6">
    <source>
        <dbReference type="Google" id="ProtNLM"/>
    </source>
</evidence>
<gene>
    <name evidence="3" type="ORF">EKI59_04355</name>
    <name evidence="2" type="ORF">H0H28_12645</name>
</gene>
<evidence type="ECO:0000256" key="1">
    <source>
        <dbReference type="SAM" id="SignalP"/>
    </source>
</evidence>
<comment type="caution">
    <text evidence="3">The sequence shown here is derived from an EMBL/GenBank/DDBJ whole genome shotgun (WGS) entry which is preliminary data.</text>
</comment>
<feature type="signal peptide" evidence="1">
    <location>
        <begin position="1"/>
        <end position="26"/>
    </location>
</feature>
<evidence type="ECO:0000313" key="5">
    <source>
        <dbReference type="Proteomes" id="UP000580709"/>
    </source>
</evidence>
<protein>
    <recommendedName>
        <fullName evidence="6">Alpha helical Porin B</fullName>
    </recommendedName>
</protein>
<dbReference type="Proteomes" id="UP000580709">
    <property type="component" value="Unassembled WGS sequence"/>
</dbReference>
<organism evidence="3 4">
    <name type="scientific">Corynebacterium sanguinis</name>
    <dbReference type="NCBI Taxonomy" id="2594913"/>
    <lineage>
        <taxon>Bacteria</taxon>
        <taxon>Bacillati</taxon>
        <taxon>Actinomycetota</taxon>
        <taxon>Actinomycetes</taxon>
        <taxon>Mycobacteriales</taxon>
        <taxon>Corynebacteriaceae</taxon>
        <taxon>Corynebacterium</taxon>
    </lineage>
</organism>
<evidence type="ECO:0000313" key="4">
    <source>
        <dbReference type="Proteomes" id="UP000336646"/>
    </source>
</evidence>
<evidence type="ECO:0000313" key="3">
    <source>
        <dbReference type="EMBL" id="TVS29290.1"/>
    </source>
</evidence>
<name>A0A6C1TZA2_9CORY</name>
<evidence type="ECO:0000313" key="2">
    <source>
        <dbReference type="EMBL" id="MBA4506142.1"/>
    </source>
</evidence>
<reference evidence="2 5" key="2">
    <citation type="submission" date="2020-07" db="EMBL/GenBank/DDBJ databases">
        <authorList>
            <person name="Khare M."/>
        </authorList>
    </citation>
    <scope>NUCLEOTIDE SEQUENCE [LARGE SCALE GENOMIC DNA]</scope>
    <source>
        <strain evidence="2 5">P8776</strain>
    </source>
</reference>
<keyword evidence="5" id="KW-1185">Reference proteome</keyword>
<keyword evidence="1" id="KW-0732">Signal</keyword>
<feature type="chain" id="PRO_5044630549" description="Alpha helical Porin B" evidence="1">
    <location>
        <begin position="27"/>
        <end position="140"/>
    </location>
</feature>
<dbReference type="Pfam" id="PF11565">
    <property type="entry name" value="PorB"/>
    <property type="match status" value="1"/>
</dbReference>
<reference evidence="3 4" key="1">
    <citation type="submission" date="2018-12" db="EMBL/GenBank/DDBJ databases">
        <title>Corynebacterium sanguinis sp. nov., a clinically-associated and environmental corynebacterium.</title>
        <authorList>
            <person name="Gonzales-Siles L."/>
            <person name="Jaen-Luchoro D."/>
            <person name="Cardew S."/>
            <person name="Inganas E."/>
            <person name="Ohlen M."/>
            <person name="Jensie-Markopolous S."/>
            <person name="Pinyeiro-Iglesias B."/>
            <person name="Molin K."/>
            <person name="Skovbjerg S."/>
            <person name="Svensson-Stadler L."/>
            <person name="Funke G."/>
            <person name="Moore E.R.B."/>
        </authorList>
    </citation>
    <scope>NUCLEOTIDE SEQUENCE [LARGE SCALE GENOMIC DNA]</scope>
    <source>
        <strain evidence="3 4">58734</strain>
    </source>
</reference>
<sequence length="140" mass="14062">MRRLSTSLAAGLLSAATVVSVSPAHAQTANVVEIAKLVNGGIATADCGAVSTGLKSTGFVGPETTRGELVASLTKAVGDDATLRLVSASTINTIGDRALECGVVKPDPVTPLNQAIAFASQLSSQAGLPELRNVLPALQL</sequence>